<accession>A0ABW6HET0</accession>
<evidence type="ECO:0000256" key="2">
    <source>
        <dbReference type="SAM" id="Phobius"/>
    </source>
</evidence>
<feature type="transmembrane region" description="Helical" evidence="2">
    <location>
        <begin position="48"/>
        <end position="67"/>
    </location>
</feature>
<dbReference type="Proteomes" id="UP001599756">
    <property type="component" value="Unassembled WGS sequence"/>
</dbReference>
<keyword evidence="2" id="KW-0812">Transmembrane</keyword>
<evidence type="ECO:0000313" key="4">
    <source>
        <dbReference type="Proteomes" id="UP001599756"/>
    </source>
</evidence>
<keyword evidence="2" id="KW-1133">Transmembrane helix</keyword>
<sequence length="140" mass="13916">MRTPGDGTSSGAGRVGDAAARLGQDAAELARREVRAMQGDLVAGLREFGAGGALLGGAGVCGLLALWAAHETALRALETVMPRGRAAAVLTCVYGTGAAVLALAARDRVSAATEAAAEALDKQADELDTTKATPGDTPDA</sequence>
<keyword evidence="2" id="KW-0472">Membrane</keyword>
<evidence type="ECO:0000313" key="3">
    <source>
        <dbReference type="EMBL" id="MFE1754871.1"/>
    </source>
</evidence>
<proteinExistence type="predicted"/>
<organism evidence="3 4">
    <name type="scientific">Streptomyces anandii</name>
    <dbReference type="NCBI Taxonomy" id="285454"/>
    <lineage>
        <taxon>Bacteria</taxon>
        <taxon>Bacillati</taxon>
        <taxon>Actinomycetota</taxon>
        <taxon>Actinomycetes</taxon>
        <taxon>Kitasatosporales</taxon>
        <taxon>Streptomycetaceae</taxon>
        <taxon>Streptomyces</taxon>
    </lineage>
</organism>
<dbReference type="RefSeq" id="WP_381812437.1">
    <property type="nucleotide sequence ID" value="NZ_JBHYTS010000069.1"/>
</dbReference>
<feature type="transmembrane region" description="Helical" evidence="2">
    <location>
        <begin position="87"/>
        <end position="105"/>
    </location>
</feature>
<comment type="caution">
    <text evidence="3">The sequence shown here is derived from an EMBL/GenBank/DDBJ whole genome shotgun (WGS) entry which is preliminary data.</text>
</comment>
<gene>
    <name evidence="3" type="ORF">ACFW88_30750</name>
</gene>
<protein>
    <submittedName>
        <fullName evidence="3">Phage holin family protein</fullName>
    </submittedName>
</protein>
<dbReference type="InterPro" id="IPR009937">
    <property type="entry name" value="Phage_holin_3_6"/>
</dbReference>
<reference evidence="3 4" key="1">
    <citation type="submission" date="2024-09" db="EMBL/GenBank/DDBJ databases">
        <title>The Natural Products Discovery Center: Release of the First 8490 Sequenced Strains for Exploring Actinobacteria Biosynthetic Diversity.</title>
        <authorList>
            <person name="Kalkreuter E."/>
            <person name="Kautsar S.A."/>
            <person name="Yang D."/>
            <person name="Bader C.D."/>
            <person name="Teijaro C.N."/>
            <person name="Fluegel L."/>
            <person name="Davis C.M."/>
            <person name="Simpson J.R."/>
            <person name="Lauterbach L."/>
            <person name="Steele A.D."/>
            <person name="Gui C."/>
            <person name="Meng S."/>
            <person name="Li G."/>
            <person name="Viehrig K."/>
            <person name="Ye F."/>
            <person name="Su P."/>
            <person name="Kiefer A.F."/>
            <person name="Nichols A."/>
            <person name="Cepeda A.J."/>
            <person name="Yan W."/>
            <person name="Fan B."/>
            <person name="Jiang Y."/>
            <person name="Adhikari A."/>
            <person name="Zheng C.-J."/>
            <person name="Schuster L."/>
            <person name="Cowan T.M."/>
            <person name="Smanski M.J."/>
            <person name="Chevrette M.G."/>
            <person name="De Carvalho L.P.S."/>
            <person name="Shen B."/>
        </authorList>
    </citation>
    <scope>NUCLEOTIDE SEQUENCE [LARGE SCALE GENOMIC DNA]</scope>
    <source>
        <strain evidence="3 4">NPDC059500</strain>
    </source>
</reference>
<name>A0ABW6HET0_9ACTN</name>
<evidence type="ECO:0000256" key="1">
    <source>
        <dbReference type="SAM" id="MobiDB-lite"/>
    </source>
</evidence>
<dbReference type="EMBL" id="JBHYTS010000069">
    <property type="protein sequence ID" value="MFE1754871.1"/>
    <property type="molecule type" value="Genomic_DNA"/>
</dbReference>
<dbReference type="Pfam" id="PF07332">
    <property type="entry name" value="Phage_holin_3_6"/>
    <property type="match status" value="1"/>
</dbReference>
<keyword evidence="4" id="KW-1185">Reference proteome</keyword>
<feature type="region of interest" description="Disordered" evidence="1">
    <location>
        <begin position="121"/>
        <end position="140"/>
    </location>
</feature>